<dbReference type="KEGG" id="pbs:Plabr_3705"/>
<dbReference type="InterPro" id="IPR011990">
    <property type="entry name" value="TPR-like_helical_dom_sf"/>
</dbReference>
<evidence type="ECO:0000256" key="2">
    <source>
        <dbReference type="ARBA" id="ARBA00009622"/>
    </source>
</evidence>
<dbReference type="STRING" id="756272.Plabr_3705"/>
<evidence type="ECO:0000256" key="6">
    <source>
        <dbReference type="ARBA" id="ARBA00022803"/>
    </source>
</evidence>
<dbReference type="SUPFAM" id="SSF48452">
    <property type="entry name" value="TPR-like"/>
    <property type="match status" value="3"/>
</dbReference>
<evidence type="ECO:0000256" key="5">
    <source>
        <dbReference type="ARBA" id="ARBA00022737"/>
    </source>
</evidence>
<keyword evidence="12" id="KW-0732">Signal</keyword>
<dbReference type="HOGENOM" id="CLU_002404_1_0_0"/>
<dbReference type="Gene3D" id="1.25.40.10">
    <property type="entry name" value="Tetratricopeptide repeat domain"/>
    <property type="match status" value="5"/>
</dbReference>
<dbReference type="Gene3D" id="2.30.42.10">
    <property type="match status" value="1"/>
</dbReference>
<evidence type="ECO:0000313" key="14">
    <source>
        <dbReference type="EMBL" id="ADY61298.1"/>
    </source>
</evidence>
<keyword evidence="3" id="KW-0963">Cytoplasm</keyword>
<dbReference type="InterPro" id="IPR019734">
    <property type="entry name" value="TPR_rpt"/>
</dbReference>
<dbReference type="InterPro" id="IPR001478">
    <property type="entry name" value="PDZ"/>
</dbReference>
<keyword evidence="8" id="KW-0505">Motor protein</keyword>
<evidence type="ECO:0000256" key="12">
    <source>
        <dbReference type="SAM" id="SignalP"/>
    </source>
</evidence>
<keyword evidence="6" id="KW-0802">TPR repeat</keyword>
<dbReference type="SUPFAM" id="SSF50156">
    <property type="entry name" value="PDZ domain-like"/>
    <property type="match status" value="1"/>
</dbReference>
<keyword evidence="15" id="KW-1185">Reference proteome</keyword>
<dbReference type="InterPro" id="IPR036034">
    <property type="entry name" value="PDZ_sf"/>
</dbReference>
<dbReference type="Pfam" id="PF13374">
    <property type="entry name" value="TPR_10"/>
    <property type="match status" value="2"/>
</dbReference>
<name>F0SR51_RUBBR</name>
<feature type="region of interest" description="Disordered" evidence="11">
    <location>
        <begin position="1170"/>
        <end position="1193"/>
    </location>
</feature>
<evidence type="ECO:0000256" key="1">
    <source>
        <dbReference type="ARBA" id="ARBA00004245"/>
    </source>
</evidence>
<dbReference type="GO" id="GO:0005737">
    <property type="term" value="C:cytoplasm"/>
    <property type="evidence" value="ECO:0007669"/>
    <property type="project" value="TreeGrafter"/>
</dbReference>
<dbReference type="GO" id="GO:0019894">
    <property type="term" value="F:kinesin binding"/>
    <property type="evidence" value="ECO:0007669"/>
    <property type="project" value="TreeGrafter"/>
</dbReference>
<evidence type="ECO:0000256" key="7">
    <source>
        <dbReference type="ARBA" id="ARBA00023054"/>
    </source>
</evidence>
<dbReference type="Pfam" id="PF13424">
    <property type="entry name" value="TPR_12"/>
    <property type="match status" value="3"/>
</dbReference>
<comment type="similarity">
    <text evidence="2">Belongs to the kinesin light chain family.</text>
</comment>
<dbReference type="eggNOG" id="COG0457">
    <property type="taxonomic scope" value="Bacteria"/>
</dbReference>
<evidence type="ECO:0000256" key="3">
    <source>
        <dbReference type="ARBA" id="ARBA00022490"/>
    </source>
</evidence>
<dbReference type="CDD" id="cd06782">
    <property type="entry name" value="cpPDZ_CPP-like"/>
    <property type="match status" value="1"/>
</dbReference>
<dbReference type="SMART" id="SM00028">
    <property type="entry name" value="TPR"/>
    <property type="match status" value="9"/>
</dbReference>
<dbReference type="InterPro" id="IPR002151">
    <property type="entry name" value="Kinesin_light"/>
</dbReference>
<gene>
    <name evidence="14" type="ordered locus">Plabr_3705</name>
</gene>
<dbReference type="InterPro" id="IPR024983">
    <property type="entry name" value="CHAT_dom"/>
</dbReference>
<dbReference type="Pfam" id="PF12770">
    <property type="entry name" value="CHAT"/>
    <property type="match status" value="1"/>
</dbReference>
<dbReference type="PROSITE" id="PS50106">
    <property type="entry name" value="PDZ"/>
    <property type="match status" value="1"/>
</dbReference>
<evidence type="ECO:0000313" key="15">
    <source>
        <dbReference type="Proteomes" id="UP000006860"/>
    </source>
</evidence>
<evidence type="ECO:0000256" key="11">
    <source>
        <dbReference type="SAM" id="MobiDB-lite"/>
    </source>
</evidence>
<reference evidence="15" key="1">
    <citation type="submission" date="2011-02" db="EMBL/GenBank/DDBJ databases">
        <title>The complete genome of Planctomyces brasiliensis DSM 5305.</title>
        <authorList>
            <person name="Lucas S."/>
            <person name="Copeland A."/>
            <person name="Lapidus A."/>
            <person name="Bruce D."/>
            <person name="Goodwin L."/>
            <person name="Pitluck S."/>
            <person name="Kyrpides N."/>
            <person name="Mavromatis K."/>
            <person name="Pagani I."/>
            <person name="Ivanova N."/>
            <person name="Ovchinnikova G."/>
            <person name="Lu M."/>
            <person name="Detter J.C."/>
            <person name="Han C."/>
            <person name="Land M."/>
            <person name="Hauser L."/>
            <person name="Markowitz V."/>
            <person name="Cheng J.-F."/>
            <person name="Hugenholtz P."/>
            <person name="Woyke T."/>
            <person name="Wu D."/>
            <person name="Tindall B."/>
            <person name="Pomrenke H.G."/>
            <person name="Brambilla E."/>
            <person name="Klenk H.-P."/>
            <person name="Eisen J.A."/>
        </authorList>
    </citation>
    <scope>NUCLEOTIDE SEQUENCE [LARGE SCALE GENOMIC DNA]</scope>
    <source>
        <strain evidence="15">ATCC 49424 / DSM 5305 / JCM 21570 / NBRC 103401 / IFAM 1448</strain>
    </source>
</reference>
<evidence type="ECO:0000256" key="8">
    <source>
        <dbReference type="ARBA" id="ARBA00023175"/>
    </source>
</evidence>
<keyword evidence="7 10" id="KW-0175">Coiled coil</keyword>
<evidence type="ECO:0000259" key="13">
    <source>
        <dbReference type="PROSITE" id="PS50106"/>
    </source>
</evidence>
<comment type="subcellular location">
    <subcellularLocation>
        <location evidence="1">Cytoplasm</location>
        <location evidence="1">Cytoskeleton</location>
    </subcellularLocation>
</comment>
<dbReference type="eggNOG" id="COG4995">
    <property type="taxonomic scope" value="Bacteria"/>
</dbReference>
<protein>
    <submittedName>
        <fullName evidence="14">PDZ/DHR/GLGF domain protein</fullName>
    </submittedName>
</protein>
<organism evidence="14 15">
    <name type="scientific">Rubinisphaera brasiliensis (strain ATCC 49424 / DSM 5305 / JCM 21570 / IAM 15109 / NBRC 103401 / IFAM 1448)</name>
    <name type="common">Planctomyces brasiliensis</name>
    <dbReference type="NCBI Taxonomy" id="756272"/>
    <lineage>
        <taxon>Bacteria</taxon>
        <taxon>Pseudomonadati</taxon>
        <taxon>Planctomycetota</taxon>
        <taxon>Planctomycetia</taxon>
        <taxon>Planctomycetales</taxon>
        <taxon>Planctomycetaceae</taxon>
        <taxon>Rubinisphaera</taxon>
    </lineage>
</organism>
<feature type="signal peptide" evidence="12">
    <location>
        <begin position="1"/>
        <end position="22"/>
    </location>
</feature>
<dbReference type="PROSITE" id="PS51257">
    <property type="entry name" value="PROKAR_LIPOPROTEIN"/>
    <property type="match status" value="1"/>
</dbReference>
<proteinExistence type="inferred from homology"/>
<dbReference type="Proteomes" id="UP000006860">
    <property type="component" value="Chromosome"/>
</dbReference>
<feature type="chain" id="PRO_5003260829" evidence="12">
    <location>
        <begin position="23"/>
        <end position="1464"/>
    </location>
</feature>
<accession>F0SR51</accession>
<keyword evidence="9" id="KW-0206">Cytoskeleton</keyword>
<feature type="domain" description="PDZ" evidence="13">
    <location>
        <begin position="934"/>
        <end position="974"/>
    </location>
</feature>
<keyword evidence="5" id="KW-0677">Repeat</keyword>
<dbReference type="eggNOG" id="COG0793">
    <property type="taxonomic scope" value="Bacteria"/>
</dbReference>
<dbReference type="GO" id="GO:0005874">
    <property type="term" value="C:microtubule"/>
    <property type="evidence" value="ECO:0007669"/>
    <property type="project" value="UniProtKB-KW"/>
</dbReference>
<feature type="coiled-coil region" evidence="10">
    <location>
        <begin position="867"/>
        <end position="894"/>
    </location>
</feature>
<dbReference type="PRINTS" id="PR00381">
    <property type="entry name" value="KINESINLIGHT"/>
</dbReference>
<sequence length="1464" mass="162655">MSYRLAICTVCLLVCGCPTVNAQQEATRGQTATDELREARLAERDKLWAQAQQLASDGKVEAVIAAGEKVLSLERTLFGDTHEELTGTLEWLSNQNLAQQKMQSAEKHAAELLRVQEQLHGKAGWQTASARWYLDYIQKLSKVEPETLAKMLAIEAEYNRLLADGKHAEAAEKILELVPLEEEALGKEHPFIANTLSLRADRLLAAEEFPAAEVAAERALAIRRKHLGDRHPDTANAAWLLALSRIRQEKHAEALEPLELARDGWRSGGRKVYAAWTDSFRGVSLAALGRKVEAKTAYHQALDSFRELGHPEGEAIHLKRLADLDGSVNLKEERDRLWDEATSAKSDGKLVRATAFGERMLAIERVWLAEDNAAIKESLEWLAGVYEEAEDWDQAESSRREVLKRQVEKFGDSHWRATDARLALEDLRLLHLLPSDQISELNALLETDAQVIRLREAHRHSEAIKLAEQACSIRQTILGGKHKAYATSLSNLALLYESMGDYARAEPLYIQARDIRKNVYGEDHPTYATSLSNLASLYKSMGHYARAEPLYIQARDIRKNVYGEDHPTYAISLSGLAELCNEMGDYAQAESLFIQVREIYRKVVGEEHPDYAISLNNLAAVYMEIGEYERPEQLLLQARGIWQVHANGEYRRHYAMCLSNLAALYASMGDYARAQLLYLQCRDILKKALGEDHPSYATPLNNLALLYRKLGDSARAEPLLLECSKILKKSLGEQHPDYATNLNNLAALYESMGDYAKAEPLCVQAVQISGRHIERTAAILSEQQQLAFGQTFRHQLDGYLTLAQRLSDHDEEAFRLVLRWKGSTLVRQRAARLLSDEPTIAPLFADLQQVTRRWAALATAVPNPDQAESFHQQLSRLTAEKERLEIELSRQSAVFRQAMDVVTLEHLQASLPPKAAVVDFLEYFDYEWVSLPQRGGIGARLQQSDRGTDLKELSPDGAAAKDGRLQANDVIVAVATPETEWQTTVGRELSDVIALITGPAETTVRLRISREGEPEPLEISLTRQKLPYQKAGEWKSTRSLLAFVVRPGLPVQLIPLGPVAPVSEAIDVWRVAFGMSDPGRQAGALLRQRVWEPLLPALGDAETMLISPDGVLGRLPFAALPGKEPGTYLLEDHKLALVPVPQLIPALVNAHGKQQLQHDLLLMGGIDYNKRDDRDSKQPKPRRRTKPGDRRGADLRTVAAGMQWKPLDNTKKEVDFIERLYAQLYSDLQPDDVIALSGTVATEEAFRELAPRSQFLHLATHGFFATPDKASALGGETLAAAGGRNSRSAVFGDRHQAVQGYSPGLLSGLVFAGANRAVSAETETNSDSEGESYDDGIMSADEIAMLPLDGVRLVVLSACETGLGEVAGGEGLLGLQRGFQIAGAGSTIATLWEVNDLASRLLMEEFYTKFLDEELPILDALREAQLSILNHPEQIRGLLKVEGEMLERTSPEFWAAFQLSGDWR</sequence>
<evidence type="ECO:0000256" key="10">
    <source>
        <dbReference type="SAM" id="Coils"/>
    </source>
</evidence>
<dbReference type="RefSeq" id="WP_013630017.1">
    <property type="nucleotide sequence ID" value="NC_015174.1"/>
</dbReference>
<dbReference type="GO" id="GO:0007018">
    <property type="term" value="P:microtubule-based movement"/>
    <property type="evidence" value="ECO:0007669"/>
    <property type="project" value="TreeGrafter"/>
</dbReference>
<dbReference type="GO" id="GO:0005871">
    <property type="term" value="C:kinesin complex"/>
    <property type="evidence" value="ECO:0007669"/>
    <property type="project" value="InterPro"/>
</dbReference>
<keyword evidence="4" id="KW-0493">Microtubule</keyword>
<dbReference type="PANTHER" id="PTHR45783:SF3">
    <property type="entry name" value="KINESIN LIGHT CHAIN"/>
    <property type="match status" value="1"/>
</dbReference>
<dbReference type="EMBL" id="CP002546">
    <property type="protein sequence ID" value="ADY61298.1"/>
    <property type="molecule type" value="Genomic_DNA"/>
</dbReference>
<dbReference type="Pfam" id="PF00595">
    <property type="entry name" value="PDZ"/>
    <property type="match status" value="1"/>
</dbReference>
<dbReference type="OrthoDB" id="220792at2"/>
<evidence type="ECO:0000256" key="4">
    <source>
        <dbReference type="ARBA" id="ARBA00022701"/>
    </source>
</evidence>
<dbReference type="SMART" id="SM00228">
    <property type="entry name" value="PDZ"/>
    <property type="match status" value="1"/>
</dbReference>
<dbReference type="PANTHER" id="PTHR45783">
    <property type="entry name" value="KINESIN LIGHT CHAIN"/>
    <property type="match status" value="1"/>
</dbReference>
<evidence type="ECO:0000256" key="9">
    <source>
        <dbReference type="ARBA" id="ARBA00023212"/>
    </source>
</evidence>